<gene>
    <name evidence="12" type="ORF">Nepgr_026794</name>
</gene>
<evidence type="ECO:0008006" key="14">
    <source>
        <dbReference type="Google" id="ProtNLM"/>
    </source>
</evidence>
<evidence type="ECO:0000256" key="6">
    <source>
        <dbReference type="ARBA" id="ARBA00022989"/>
    </source>
</evidence>
<name>A0AAD3TAE0_NEPGR</name>
<dbReference type="PANTHER" id="PTHR32219:SF2">
    <property type="entry name" value="PROTON PUMP-INTERACTOR 1"/>
    <property type="match status" value="1"/>
</dbReference>
<dbReference type="InterPro" id="IPR055282">
    <property type="entry name" value="PPI1-4"/>
</dbReference>
<feature type="compositionally biased region" description="Basic and acidic residues" evidence="11">
    <location>
        <begin position="557"/>
        <end position="569"/>
    </location>
</feature>
<dbReference type="AlphaFoldDB" id="A0AAD3TAE0"/>
<feature type="compositionally biased region" description="Basic and acidic residues" evidence="11">
    <location>
        <begin position="511"/>
        <end position="522"/>
    </location>
</feature>
<comment type="similarity">
    <text evidence="9">Belongs to the plant Proton pump-interactor protein family.</text>
</comment>
<comment type="subcellular location">
    <subcellularLocation>
        <location evidence="1">Cell membrane</location>
        <topology evidence="1">Single-pass membrane protein</topology>
    </subcellularLocation>
    <subcellularLocation>
        <location evidence="2">Endoplasmic reticulum membrane</location>
        <topology evidence="2">Single-pass membrane protein</topology>
    </subcellularLocation>
</comment>
<keyword evidence="8" id="KW-0472">Membrane</keyword>
<dbReference type="PANTHER" id="PTHR32219">
    <property type="entry name" value="RNA-BINDING PROTEIN YLMH-RELATED"/>
    <property type="match status" value="1"/>
</dbReference>
<keyword evidence="7 10" id="KW-0175">Coiled coil</keyword>
<feature type="region of interest" description="Disordered" evidence="11">
    <location>
        <begin position="602"/>
        <end position="626"/>
    </location>
</feature>
<evidence type="ECO:0000256" key="11">
    <source>
        <dbReference type="SAM" id="MobiDB-lite"/>
    </source>
</evidence>
<sequence length="733" mass="83211">MSREGEPTTGDFAPGSLKSRGTSRTDLSLAASAEVAADAKADMVVVVAVAAVAAWQRRRFWIDVNFEVKAADEAAILSPSGYWNACSCLRAFVSGGVARRQSDIDTGRGFKGLGRYYVIWTRVGNWKMGMEVAGSDLEEVNVESMVKENNSKLQDKENGKVILGQGISEPIELGSHGVDEPTNGEAHNVSSADFPKFVADEWPAAQQIHHFYLVKYRPYDDPKLKAKIDEAERELQRKNQQKNQINEAVKAKLSDKALVNEQLRPLHDERKQYNIVMDEKRNEMKPLQEALGSLRGSNNVGREKGVGICSSEEELNELIQSIHYRMQHESISLAEEKQLIKEIKQLEGTRENVKANATMRSKIQDSLGQKEVIQEQVKVISSDLDGVRKERETVRSKISYLEGERKAIEKDIDVLKEELKNVILKREQAYETVKQLRKQREEGNACFYQNHSLLNSAKELAAKKEIKALEELSNAEVDKFMSLWSSSKAFRDDYQKRILLSLDIRQFSQDGRMRNPDEETLVKAEPTMPNEKETALKPNPKPPKEDHPRPNNVNRDNIPEQKVLQDLKKKPGVSKTDSEQLREEEDEIFVVEKSKEISKDKEIDPAKLKEMKREEEKEKQRQALERKKKLAEKAAVKAAVRAQKEAEKKLKELIAEREKKLKKKEAAAITFPSNEEDEPIETEGEATEPEKSEAAGEILIPAKLKDQKETPIRSRVEQRCGIHFQRSLSSRSH</sequence>
<feature type="region of interest" description="Disordered" evidence="11">
    <location>
        <begin position="511"/>
        <end position="586"/>
    </location>
</feature>
<feature type="coiled-coil region" evidence="10">
    <location>
        <begin position="398"/>
        <end position="439"/>
    </location>
</feature>
<keyword evidence="4" id="KW-0812">Transmembrane</keyword>
<evidence type="ECO:0000256" key="1">
    <source>
        <dbReference type="ARBA" id="ARBA00004162"/>
    </source>
</evidence>
<feature type="region of interest" description="Disordered" evidence="11">
    <location>
        <begin position="1"/>
        <end position="22"/>
    </location>
</feature>
<evidence type="ECO:0000256" key="7">
    <source>
        <dbReference type="ARBA" id="ARBA00023054"/>
    </source>
</evidence>
<keyword evidence="13" id="KW-1185">Reference proteome</keyword>
<evidence type="ECO:0000256" key="3">
    <source>
        <dbReference type="ARBA" id="ARBA00022475"/>
    </source>
</evidence>
<feature type="compositionally biased region" description="Basic and acidic residues" evidence="11">
    <location>
        <begin position="703"/>
        <end position="720"/>
    </location>
</feature>
<dbReference type="GO" id="GO:0005789">
    <property type="term" value="C:endoplasmic reticulum membrane"/>
    <property type="evidence" value="ECO:0007669"/>
    <property type="project" value="UniProtKB-SubCell"/>
</dbReference>
<accession>A0AAD3TAE0</accession>
<dbReference type="Proteomes" id="UP001279734">
    <property type="component" value="Unassembled WGS sequence"/>
</dbReference>
<dbReference type="GO" id="GO:0005886">
    <property type="term" value="C:plasma membrane"/>
    <property type="evidence" value="ECO:0007669"/>
    <property type="project" value="UniProtKB-SubCell"/>
</dbReference>
<proteinExistence type="inferred from homology"/>
<comment type="caution">
    <text evidence="12">The sequence shown here is derived from an EMBL/GenBank/DDBJ whole genome shotgun (WGS) entry which is preliminary data.</text>
</comment>
<feature type="coiled-coil region" evidence="10">
    <location>
        <begin position="221"/>
        <end position="252"/>
    </location>
</feature>
<organism evidence="12 13">
    <name type="scientific">Nepenthes gracilis</name>
    <name type="common">Slender pitcher plant</name>
    <dbReference type="NCBI Taxonomy" id="150966"/>
    <lineage>
        <taxon>Eukaryota</taxon>
        <taxon>Viridiplantae</taxon>
        <taxon>Streptophyta</taxon>
        <taxon>Embryophyta</taxon>
        <taxon>Tracheophyta</taxon>
        <taxon>Spermatophyta</taxon>
        <taxon>Magnoliopsida</taxon>
        <taxon>eudicotyledons</taxon>
        <taxon>Gunneridae</taxon>
        <taxon>Pentapetalae</taxon>
        <taxon>Caryophyllales</taxon>
        <taxon>Nepenthaceae</taxon>
        <taxon>Nepenthes</taxon>
    </lineage>
</organism>
<keyword evidence="3" id="KW-1003">Cell membrane</keyword>
<evidence type="ECO:0000313" key="12">
    <source>
        <dbReference type="EMBL" id="GMH24951.1"/>
    </source>
</evidence>
<keyword evidence="6" id="KW-1133">Transmembrane helix</keyword>
<protein>
    <recommendedName>
        <fullName evidence="14">Proton pump-interactor 1</fullName>
    </recommendedName>
</protein>
<feature type="region of interest" description="Disordered" evidence="11">
    <location>
        <begin position="663"/>
        <end position="733"/>
    </location>
</feature>
<reference evidence="12" key="1">
    <citation type="submission" date="2023-05" db="EMBL/GenBank/DDBJ databases">
        <title>Nepenthes gracilis genome sequencing.</title>
        <authorList>
            <person name="Fukushima K."/>
        </authorList>
    </citation>
    <scope>NUCLEOTIDE SEQUENCE</scope>
    <source>
        <strain evidence="12">SING2019-196</strain>
    </source>
</reference>
<evidence type="ECO:0000256" key="4">
    <source>
        <dbReference type="ARBA" id="ARBA00022692"/>
    </source>
</evidence>
<evidence type="ECO:0000256" key="10">
    <source>
        <dbReference type="SAM" id="Coils"/>
    </source>
</evidence>
<evidence type="ECO:0000256" key="8">
    <source>
        <dbReference type="ARBA" id="ARBA00023136"/>
    </source>
</evidence>
<evidence type="ECO:0000256" key="5">
    <source>
        <dbReference type="ARBA" id="ARBA00022824"/>
    </source>
</evidence>
<evidence type="ECO:0000313" key="13">
    <source>
        <dbReference type="Proteomes" id="UP001279734"/>
    </source>
</evidence>
<dbReference type="EMBL" id="BSYO01000028">
    <property type="protein sequence ID" value="GMH24951.1"/>
    <property type="molecule type" value="Genomic_DNA"/>
</dbReference>
<evidence type="ECO:0000256" key="2">
    <source>
        <dbReference type="ARBA" id="ARBA00004389"/>
    </source>
</evidence>
<evidence type="ECO:0000256" key="9">
    <source>
        <dbReference type="ARBA" id="ARBA00038080"/>
    </source>
</evidence>
<feature type="compositionally biased region" description="Acidic residues" evidence="11">
    <location>
        <begin position="674"/>
        <end position="687"/>
    </location>
</feature>
<keyword evidence="5" id="KW-0256">Endoplasmic reticulum</keyword>